<comment type="caution">
    <text evidence="2">The sequence shown here is derived from an EMBL/GenBank/DDBJ whole genome shotgun (WGS) entry which is preliminary data.</text>
</comment>
<feature type="signal peptide" evidence="1">
    <location>
        <begin position="1"/>
        <end position="24"/>
    </location>
</feature>
<dbReference type="STRING" id="1844972.A7K91_24180"/>
<dbReference type="InterPro" id="IPR019076">
    <property type="entry name" value="Spore_lipoprot_YhcN/YlaJ-like"/>
</dbReference>
<gene>
    <name evidence="2" type="ORF">A7K91_24180</name>
</gene>
<organism evidence="2 3">
    <name type="scientific">Paenibacillus oryzae</name>
    <dbReference type="NCBI Taxonomy" id="1844972"/>
    <lineage>
        <taxon>Bacteria</taxon>
        <taxon>Bacillati</taxon>
        <taxon>Bacillota</taxon>
        <taxon>Bacilli</taxon>
        <taxon>Bacillales</taxon>
        <taxon>Paenibacillaceae</taxon>
        <taxon>Paenibacillus</taxon>
    </lineage>
</organism>
<dbReference type="AlphaFoldDB" id="A0A1A5YLR3"/>
<keyword evidence="1" id="KW-0732">Signal</keyword>
<dbReference type="Proteomes" id="UP000092024">
    <property type="component" value="Unassembled WGS sequence"/>
</dbReference>
<feature type="chain" id="PRO_5008340449" description="Sporulation protein" evidence="1">
    <location>
        <begin position="25"/>
        <end position="251"/>
    </location>
</feature>
<evidence type="ECO:0000313" key="2">
    <source>
        <dbReference type="EMBL" id="OBR66325.1"/>
    </source>
</evidence>
<sequence length="251" mass="27464">MSSKIRLRPFIAALLLSGAVAALAGGCGMEKVGDLGNKNIRGNSVRYDANGNLLRDKRFADDQRNEMNRVNGNRLHSNNLIGSHKNYRIEMNGEVSNKLTEELAPVKASYVLLANQNAYVALSLNESEAKGNAKSWSRTGVSMLGEGDALPSKGLKSLSTGEEKLSDTIRAEVEVIVKRLRPDVEHVYISAHPEFVGRLNAYMNDAKAGYPVQNYIMEFNALAERIFPAGSKPTSEELLRPYGGRGGRLLE</sequence>
<dbReference type="PROSITE" id="PS51257">
    <property type="entry name" value="PROKAR_LIPOPROTEIN"/>
    <property type="match status" value="1"/>
</dbReference>
<accession>A0A1A5YLR3</accession>
<dbReference type="Pfam" id="PF09580">
    <property type="entry name" value="Spore_YhcN_YlaJ"/>
    <property type="match status" value="1"/>
</dbReference>
<dbReference type="OrthoDB" id="1707228at2"/>
<dbReference type="RefSeq" id="WP_068681951.1">
    <property type="nucleotide sequence ID" value="NZ_LYPA01000047.1"/>
</dbReference>
<proteinExistence type="predicted"/>
<evidence type="ECO:0000256" key="1">
    <source>
        <dbReference type="SAM" id="SignalP"/>
    </source>
</evidence>
<evidence type="ECO:0000313" key="3">
    <source>
        <dbReference type="Proteomes" id="UP000092024"/>
    </source>
</evidence>
<protein>
    <recommendedName>
        <fullName evidence="4">Sporulation protein</fullName>
    </recommendedName>
</protein>
<keyword evidence="3" id="KW-1185">Reference proteome</keyword>
<reference evidence="2 3" key="1">
    <citation type="submission" date="2016-05" db="EMBL/GenBank/DDBJ databases">
        <title>Paenibacillus oryzae. sp. nov., isolated from the rice root.</title>
        <authorList>
            <person name="Zhang J."/>
            <person name="Zhang X."/>
        </authorList>
    </citation>
    <scope>NUCLEOTIDE SEQUENCE [LARGE SCALE GENOMIC DNA]</scope>
    <source>
        <strain evidence="2 3">1DrF-4</strain>
    </source>
</reference>
<name>A0A1A5YLR3_9BACL</name>
<evidence type="ECO:0008006" key="4">
    <source>
        <dbReference type="Google" id="ProtNLM"/>
    </source>
</evidence>
<dbReference type="EMBL" id="LYPA01000047">
    <property type="protein sequence ID" value="OBR66325.1"/>
    <property type="molecule type" value="Genomic_DNA"/>
</dbReference>